<sequence length="160" mass="18955">MFFGPFRGQIFKFENETLSIGIDGFYFEYRNTLKKVNDFINSLLDRGARPRDIRISLEQVIFYEGDRQRSEIFVVVRFHGVFGVSDKKYKMHMNCFVADNINGYTKAREFAQEYKNILPALFGDRIDLRSMQVIDGTYLYYDIYGKQNVKAMFAVIYYVF</sequence>
<organism evidence="1 2">
    <name type="scientific">Candidatus Magasanikbacteria bacterium RIFCSPHIGHO2_01_FULL_33_34</name>
    <dbReference type="NCBI Taxonomy" id="1798671"/>
    <lineage>
        <taxon>Bacteria</taxon>
        <taxon>Candidatus Magasanikiibacteriota</taxon>
    </lineage>
</organism>
<gene>
    <name evidence="1" type="ORF">A2725_03465</name>
</gene>
<evidence type="ECO:0000313" key="1">
    <source>
        <dbReference type="EMBL" id="OGH58729.1"/>
    </source>
</evidence>
<comment type="caution">
    <text evidence="1">The sequence shown here is derived from an EMBL/GenBank/DDBJ whole genome shotgun (WGS) entry which is preliminary data.</text>
</comment>
<accession>A0A1F6LHE5</accession>
<reference evidence="1 2" key="1">
    <citation type="journal article" date="2016" name="Nat. Commun.">
        <title>Thousands of microbial genomes shed light on interconnected biogeochemical processes in an aquifer system.</title>
        <authorList>
            <person name="Anantharaman K."/>
            <person name="Brown C.T."/>
            <person name="Hug L.A."/>
            <person name="Sharon I."/>
            <person name="Castelle C.J."/>
            <person name="Probst A.J."/>
            <person name="Thomas B.C."/>
            <person name="Singh A."/>
            <person name="Wilkins M.J."/>
            <person name="Karaoz U."/>
            <person name="Brodie E.L."/>
            <person name="Williams K.H."/>
            <person name="Hubbard S.S."/>
            <person name="Banfield J.F."/>
        </authorList>
    </citation>
    <scope>NUCLEOTIDE SEQUENCE [LARGE SCALE GENOMIC DNA]</scope>
</reference>
<name>A0A1F6LHE5_9BACT</name>
<dbReference type="AlphaFoldDB" id="A0A1F6LHE5"/>
<dbReference type="EMBL" id="MFPS01000009">
    <property type="protein sequence ID" value="OGH58729.1"/>
    <property type="molecule type" value="Genomic_DNA"/>
</dbReference>
<evidence type="ECO:0000313" key="2">
    <source>
        <dbReference type="Proteomes" id="UP000177067"/>
    </source>
</evidence>
<dbReference type="Proteomes" id="UP000177067">
    <property type="component" value="Unassembled WGS sequence"/>
</dbReference>
<proteinExistence type="predicted"/>
<protein>
    <submittedName>
        <fullName evidence="1">Uncharacterized protein</fullName>
    </submittedName>
</protein>